<dbReference type="PRINTS" id="PR00625">
    <property type="entry name" value="JDOMAIN"/>
</dbReference>
<dbReference type="Pfam" id="PF00226">
    <property type="entry name" value="DnaJ"/>
    <property type="match status" value="1"/>
</dbReference>
<evidence type="ECO:0000256" key="1">
    <source>
        <dbReference type="SAM" id="MobiDB-lite"/>
    </source>
</evidence>
<evidence type="ECO:0000313" key="4">
    <source>
        <dbReference type="Proteomes" id="UP000655225"/>
    </source>
</evidence>
<evidence type="ECO:0000313" key="3">
    <source>
        <dbReference type="EMBL" id="KAF8392115.1"/>
    </source>
</evidence>
<dbReference type="SUPFAM" id="SSF46565">
    <property type="entry name" value="Chaperone J-domain"/>
    <property type="match status" value="1"/>
</dbReference>
<organism evidence="3 4">
    <name type="scientific">Tetracentron sinense</name>
    <name type="common">Spur-leaf</name>
    <dbReference type="NCBI Taxonomy" id="13715"/>
    <lineage>
        <taxon>Eukaryota</taxon>
        <taxon>Viridiplantae</taxon>
        <taxon>Streptophyta</taxon>
        <taxon>Embryophyta</taxon>
        <taxon>Tracheophyta</taxon>
        <taxon>Spermatophyta</taxon>
        <taxon>Magnoliopsida</taxon>
        <taxon>Trochodendrales</taxon>
        <taxon>Trochodendraceae</taxon>
        <taxon>Tetracentron</taxon>
    </lineage>
</organism>
<dbReference type="InterPro" id="IPR036869">
    <property type="entry name" value="J_dom_sf"/>
</dbReference>
<gene>
    <name evidence="3" type="ORF">HHK36_022457</name>
</gene>
<feature type="compositionally biased region" description="Low complexity" evidence="1">
    <location>
        <begin position="243"/>
        <end position="260"/>
    </location>
</feature>
<feature type="compositionally biased region" description="Low complexity" evidence="1">
    <location>
        <begin position="300"/>
        <end position="314"/>
    </location>
</feature>
<accession>A0A834YRZ7</accession>
<dbReference type="InterPro" id="IPR018253">
    <property type="entry name" value="DnaJ_domain_CS"/>
</dbReference>
<dbReference type="PROSITE" id="PS00636">
    <property type="entry name" value="DNAJ_1"/>
    <property type="match status" value="1"/>
</dbReference>
<dbReference type="SMART" id="SM00271">
    <property type="entry name" value="DnaJ"/>
    <property type="match status" value="1"/>
</dbReference>
<name>A0A834YRZ7_TETSI</name>
<proteinExistence type="predicted"/>
<dbReference type="Gene3D" id="1.10.287.110">
    <property type="entry name" value="DnaJ domain"/>
    <property type="match status" value="1"/>
</dbReference>
<dbReference type="PANTHER" id="PTHR44137:SF57">
    <property type="entry name" value="CHAPERONE DNAJ-DOMAIN PROTEIN"/>
    <property type="match status" value="1"/>
</dbReference>
<reference evidence="3 4" key="1">
    <citation type="submission" date="2020-04" db="EMBL/GenBank/DDBJ databases">
        <title>Plant Genome Project.</title>
        <authorList>
            <person name="Zhang R.-G."/>
        </authorList>
    </citation>
    <scope>NUCLEOTIDE SEQUENCE [LARGE SCALE GENOMIC DNA]</scope>
    <source>
        <strain evidence="3">YNK0</strain>
        <tissue evidence="3">Leaf</tissue>
    </source>
</reference>
<dbReference type="Proteomes" id="UP000655225">
    <property type="component" value="Unassembled WGS sequence"/>
</dbReference>
<feature type="compositionally biased region" description="Polar residues" evidence="1">
    <location>
        <begin position="315"/>
        <end position="326"/>
    </location>
</feature>
<keyword evidence="4" id="KW-1185">Reference proteome</keyword>
<dbReference type="PANTHER" id="PTHR44137">
    <property type="entry name" value="BNAC03G44070D PROTEIN"/>
    <property type="match status" value="1"/>
</dbReference>
<sequence>MENVYSILCYKIRNPTKSVKISVRVELNPNPIAAAFRSSSPENRTTISMVSSKPRRFRSPTIFSGEPASPASIVSHLRFVNSSLFVGILEYSGSSLPSHIIAGWIFNSNKFAGHLFLLRKCAEESFKAQDLESTIKYADIAKQLHPQFDGIDQLLVAYHVHVSASKKRSNDETDWYAVLGVVNASTDKESIKKQFKKMAIMVHPDKNSSVAAEGAFKLISEAWNVLSDPTLRKNYDLRSGPRSYSKPSAPPGASSGAFGSRECPRCSRPCDYENKKRTSINCLVCGRRFVFRTSSAKPASSCSAEASSSGAWASRGQTGPGFSTYK</sequence>
<dbReference type="OrthoDB" id="10250354at2759"/>
<feature type="domain" description="J" evidence="2">
    <location>
        <begin position="174"/>
        <end position="239"/>
    </location>
</feature>
<dbReference type="CDD" id="cd06257">
    <property type="entry name" value="DnaJ"/>
    <property type="match status" value="1"/>
</dbReference>
<feature type="region of interest" description="Disordered" evidence="1">
    <location>
        <begin position="237"/>
        <end position="264"/>
    </location>
</feature>
<dbReference type="AlphaFoldDB" id="A0A834YRZ7"/>
<dbReference type="EMBL" id="JABCRI010000016">
    <property type="protein sequence ID" value="KAF8392115.1"/>
    <property type="molecule type" value="Genomic_DNA"/>
</dbReference>
<protein>
    <recommendedName>
        <fullName evidence="2">J domain-containing protein</fullName>
    </recommendedName>
</protein>
<dbReference type="PROSITE" id="PS50076">
    <property type="entry name" value="DNAJ_2"/>
    <property type="match status" value="1"/>
</dbReference>
<feature type="region of interest" description="Disordered" evidence="1">
    <location>
        <begin position="300"/>
        <end position="326"/>
    </location>
</feature>
<dbReference type="InterPro" id="IPR001623">
    <property type="entry name" value="DnaJ_domain"/>
</dbReference>
<evidence type="ECO:0000259" key="2">
    <source>
        <dbReference type="PROSITE" id="PS50076"/>
    </source>
</evidence>
<comment type="caution">
    <text evidence="3">The sequence shown here is derived from an EMBL/GenBank/DDBJ whole genome shotgun (WGS) entry which is preliminary data.</text>
</comment>